<feature type="transmembrane region" description="Helical" evidence="6">
    <location>
        <begin position="201"/>
        <end position="222"/>
    </location>
</feature>
<feature type="compositionally biased region" description="Low complexity" evidence="5">
    <location>
        <begin position="838"/>
        <end position="855"/>
    </location>
</feature>
<organism evidence="8 9">
    <name type="scientific">Nannochloropsis salina CCMP1776</name>
    <dbReference type="NCBI Taxonomy" id="1027361"/>
    <lineage>
        <taxon>Eukaryota</taxon>
        <taxon>Sar</taxon>
        <taxon>Stramenopiles</taxon>
        <taxon>Ochrophyta</taxon>
        <taxon>Eustigmatophyceae</taxon>
        <taxon>Eustigmatales</taxon>
        <taxon>Monodopsidaceae</taxon>
        <taxon>Microchloropsis</taxon>
        <taxon>Microchloropsis salina</taxon>
    </lineage>
</organism>
<feature type="transmembrane region" description="Helical" evidence="6">
    <location>
        <begin position="718"/>
        <end position="740"/>
    </location>
</feature>
<gene>
    <name evidence="8" type="ORF">NSK_005826</name>
</gene>
<feature type="transmembrane region" description="Helical" evidence="6">
    <location>
        <begin position="362"/>
        <end position="388"/>
    </location>
</feature>
<feature type="transmembrane region" description="Helical" evidence="6">
    <location>
        <begin position="234"/>
        <end position="254"/>
    </location>
</feature>
<feature type="transmembrane region" description="Helical" evidence="6">
    <location>
        <begin position="498"/>
        <end position="518"/>
    </location>
</feature>
<feature type="transmembrane region" description="Helical" evidence="6">
    <location>
        <begin position="630"/>
        <end position="656"/>
    </location>
</feature>
<comment type="subcellular location">
    <subcellularLocation>
        <location evidence="1">Membrane</location>
        <topology evidence="1">Multi-pass membrane protein</topology>
    </subcellularLocation>
</comment>
<evidence type="ECO:0000259" key="7">
    <source>
        <dbReference type="Pfam" id="PF00520"/>
    </source>
</evidence>
<evidence type="ECO:0000256" key="5">
    <source>
        <dbReference type="SAM" id="MobiDB-lite"/>
    </source>
</evidence>
<feature type="region of interest" description="Disordered" evidence="5">
    <location>
        <begin position="948"/>
        <end position="1022"/>
    </location>
</feature>
<evidence type="ECO:0000256" key="2">
    <source>
        <dbReference type="ARBA" id="ARBA00022692"/>
    </source>
</evidence>
<feature type="region of interest" description="Disordered" evidence="5">
    <location>
        <begin position="832"/>
        <end position="859"/>
    </location>
</feature>
<feature type="domain" description="Ion transport" evidence="7">
    <location>
        <begin position="497"/>
        <end position="738"/>
    </location>
</feature>
<dbReference type="Gene3D" id="1.10.287.70">
    <property type="match status" value="2"/>
</dbReference>
<dbReference type="GO" id="GO:0016020">
    <property type="term" value="C:membrane"/>
    <property type="evidence" value="ECO:0007669"/>
    <property type="project" value="UniProtKB-SubCell"/>
</dbReference>
<feature type="transmembrane region" description="Helical" evidence="6">
    <location>
        <begin position="592"/>
        <end position="610"/>
    </location>
</feature>
<dbReference type="AlphaFoldDB" id="A0A4D9CZ42"/>
<feature type="transmembrane region" description="Helical" evidence="6">
    <location>
        <begin position="162"/>
        <end position="181"/>
    </location>
</feature>
<feature type="transmembrane region" description="Helical" evidence="6">
    <location>
        <begin position="292"/>
        <end position="314"/>
    </location>
</feature>
<feature type="domain" description="Ion transport" evidence="7">
    <location>
        <begin position="167"/>
        <end position="390"/>
    </location>
</feature>
<feature type="region of interest" description="Disordered" evidence="5">
    <location>
        <begin position="798"/>
        <end position="818"/>
    </location>
</feature>
<feature type="compositionally biased region" description="Acidic residues" evidence="5">
    <location>
        <begin position="1004"/>
        <end position="1020"/>
    </location>
</feature>
<evidence type="ECO:0000256" key="6">
    <source>
        <dbReference type="SAM" id="Phobius"/>
    </source>
</evidence>
<dbReference type="Proteomes" id="UP000355283">
    <property type="component" value="Unassembled WGS sequence"/>
</dbReference>
<evidence type="ECO:0000313" key="9">
    <source>
        <dbReference type="Proteomes" id="UP000355283"/>
    </source>
</evidence>
<feature type="region of interest" description="Disordered" evidence="5">
    <location>
        <begin position="751"/>
        <end position="778"/>
    </location>
</feature>
<comment type="caution">
    <text evidence="8">The sequence shown here is derived from an EMBL/GenBank/DDBJ whole genome shotgun (WGS) entry which is preliminary data.</text>
</comment>
<protein>
    <recommendedName>
        <fullName evidence="7">Ion transport domain-containing protein</fullName>
    </recommendedName>
</protein>
<keyword evidence="3 6" id="KW-1133">Transmembrane helix</keyword>
<feature type="compositionally biased region" description="Basic and acidic residues" evidence="5">
    <location>
        <begin position="981"/>
        <end position="993"/>
    </location>
</feature>
<reference evidence="8 9" key="1">
    <citation type="submission" date="2019-01" db="EMBL/GenBank/DDBJ databases">
        <title>Nuclear Genome Assembly of the Microalgal Biofuel strain Nannochloropsis salina CCMP1776.</title>
        <authorList>
            <person name="Hovde B."/>
        </authorList>
    </citation>
    <scope>NUCLEOTIDE SEQUENCE [LARGE SCALE GENOMIC DNA]</scope>
    <source>
        <strain evidence="8 9">CCMP1776</strain>
    </source>
</reference>
<feature type="transmembrane region" description="Helical" evidence="6">
    <location>
        <begin position="676"/>
        <end position="698"/>
    </location>
</feature>
<dbReference type="GO" id="GO:0005216">
    <property type="term" value="F:monoatomic ion channel activity"/>
    <property type="evidence" value="ECO:0007669"/>
    <property type="project" value="InterPro"/>
</dbReference>
<evidence type="ECO:0000256" key="4">
    <source>
        <dbReference type="ARBA" id="ARBA00023136"/>
    </source>
</evidence>
<feature type="compositionally biased region" description="Low complexity" evidence="5">
    <location>
        <begin position="957"/>
        <end position="967"/>
    </location>
</feature>
<keyword evidence="2 6" id="KW-0812">Transmembrane</keyword>
<name>A0A4D9CZ42_9STRA</name>
<dbReference type="PANTHER" id="PTHR46726">
    <property type="entry name" value="TWO PORE CHANNEL 3"/>
    <property type="match status" value="1"/>
</dbReference>
<dbReference type="InterPro" id="IPR005821">
    <property type="entry name" value="Ion_trans_dom"/>
</dbReference>
<evidence type="ECO:0000313" key="8">
    <source>
        <dbReference type="EMBL" id="TFJ82873.1"/>
    </source>
</evidence>
<keyword evidence="4 6" id="KW-0472">Membrane</keyword>
<evidence type="ECO:0000256" key="3">
    <source>
        <dbReference type="ARBA" id="ARBA00022989"/>
    </source>
</evidence>
<dbReference type="SUPFAM" id="SSF81324">
    <property type="entry name" value="Voltage-gated potassium channels"/>
    <property type="match status" value="1"/>
</dbReference>
<keyword evidence="9" id="KW-1185">Reference proteome</keyword>
<accession>A0A4D9CZ42</accession>
<dbReference type="EMBL" id="SDOX01000092">
    <property type="protein sequence ID" value="TFJ82873.1"/>
    <property type="molecule type" value="Genomic_DNA"/>
</dbReference>
<dbReference type="OrthoDB" id="43411at2759"/>
<sequence length="1066" mass="120765">MMVNEEDPGKGLDVSRTSDYGAIPTFHDAALTHPEESENVSTPTSQAFNTLPSPVHASDSELDHVYATVESGNALAIKDFPVLQTSSAAILPRWIYRYFPCLRFLPTWSCFPDPTQGPLLSPRRNLEFFRAILYLLDGGRKQQSHFQDDAKSMRFYYLRQTFAYRTCIIVACIMYLSISLTEAPNFQIYSRKREQVSPDTSHGYELIFNVISVLCFVLDIWIQFQAMGKKKTFGYRWTQLFVVLLAFDVVGMAWPQARLLMVTGIVRCYPIVYYSKKARNAMLDYLRTVPSVIQWIGIEFLSVLVFACFAVILYASVDRGGASEQTAFLSLNRAFISLYELSLTVNDPDIYLPYYRIDALNAILFVAFLILTFFLLHNIILASVFRIYSAKLRDTAVRRNSYRESALNLAFRALVGENQGPTGRVHKDLLAHVLKRVSPHHSSEKISAFMQYADREDSTDDDQDYDYDRFLILMSAIADDCLHIIRPNVVYPGRLHSFLDVLVLAELLVAVVAIARYWHIIYKIWLVATLAAFRFIFALDIIYGLVQIKGFKIYLKSSVHKCKLLALLFFLVALVCMLTNDSAFRESKEVNMIQKAASMFLLLSVFADVVRLSTRVPEYAALVQVFRDLLVPALLSQATVIFFLMHLTCYAGMYLFGGRIYPSQPIWATLPFPGSLYYLLNFNTYREGMLTLFMLLVVNNWNQISAQFVRVTHPAAYLFFMAYQVLVVTIALSCVTSFFITHLSNQLGEELEKGRKRKEGKEDKVEGKENQKKKKEGTFSWGGWGSWLAADKRKGSMDDLQGANLRSSRSQEEGGRTKHTLADLYLRAESSLEPARPPSLSNSSPSGASNPSPTSRPARFRLRRRVSSCYLALRDEQPVADVEYQCLLEALLKEKGQEFAYCFIKEQRNKSHLESFNRSTGFARIIRPYPQAESSLLKTCADLFGKDMSKQGKKEGGSSSDLSTPSSEGRRKTEGGNGDEITGKAEEKSETKQVKGAAEGAAAGEEEEVMVEDEEEDADDMGEKRDCVMIQDIMPHPSEPCRALYMKIYFMYGGDNKLAFCQLHEQ</sequence>
<feature type="compositionally biased region" description="Basic and acidic residues" evidence="5">
    <location>
        <begin position="759"/>
        <end position="770"/>
    </location>
</feature>
<dbReference type="PANTHER" id="PTHR46726:SF1">
    <property type="entry name" value="TWO-PORE CALCIUM CHANNEL 3"/>
    <property type="match status" value="1"/>
</dbReference>
<feature type="transmembrane region" description="Helical" evidence="6">
    <location>
        <begin position="524"/>
        <end position="543"/>
    </location>
</feature>
<dbReference type="Pfam" id="PF00520">
    <property type="entry name" value="Ion_trans"/>
    <property type="match status" value="2"/>
</dbReference>
<evidence type="ECO:0000256" key="1">
    <source>
        <dbReference type="ARBA" id="ARBA00004141"/>
    </source>
</evidence>
<feature type="transmembrane region" description="Helical" evidence="6">
    <location>
        <begin position="564"/>
        <end position="580"/>
    </location>
</feature>
<proteinExistence type="predicted"/>